<dbReference type="InterPro" id="IPR003695">
    <property type="entry name" value="Ppx_GppA_N"/>
</dbReference>
<dbReference type="Gene3D" id="3.30.420.150">
    <property type="entry name" value="Exopolyphosphatase. Domain 2"/>
    <property type="match status" value="1"/>
</dbReference>
<dbReference type="PANTHER" id="PTHR30005">
    <property type="entry name" value="EXOPOLYPHOSPHATASE"/>
    <property type="match status" value="1"/>
</dbReference>
<dbReference type="Pfam" id="PF02541">
    <property type="entry name" value="Ppx-GppA"/>
    <property type="match status" value="1"/>
</dbReference>
<proteinExistence type="predicted"/>
<sequence length="332" mass="36104">MKTITDSDKYKNFIMSKLRASIDLGSHTARLLIASDPIAGEAIRAIERRREYIYLAEYISKNVKNVLGPEALTHTLGVLNNFLGVIKTYKVDSIEAIGTGVIRQARNRDEFLGRIYEDTGISIRPVSGDEEAQLTAKGALNALSVESVPFMIFDLGGGSTEFFFGCDKTTTVKSLPLGAAVLTNGYLNSDPPDDPEIKSLTDYVCQTLNEGLPAGDDWKNLLVIGTGGTVTTLAMMIQGFSEQEVNPERINGLALTSRQIKDAFDTVRKINLDKRLKMPGLDEGRAGVIVAGALVVINILDFFKSVQLKVSMSDLLEGILLGYIDGGHNGKR</sequence>
<dbReference type="CDD" id="cd24054">
    <property type="entry name" value="ASKHA_NBD_AaPPX-GppA_MtPPX2-like"/>
    <property type="match status" value="1"/>
</dbReference>
<organism evidence="2">
    <name type="scientific">uncultured Desulfobacterium sp</name>
    <dbReference type="NCBI Taxonomy" id="201089"/>
    <lineage>
        <taxon>Bacteria</taxon>
        <taxon>Pseudomonadati</taxon>
        <taxon>Thermodesulfobacteriota</taxon>
        <taxon>Desulfobacteria</taxon>
        <taxon>Desulfobacterales</taxon>
        <taxon>Desulfobacteriaceae</taxon>
        <taxon>Desulfobacterium</taxon>
        <taxon>environmental samples</taxon>
    </lineage>
</organism>
<gene>
    <name evidence="2" type="ORF">PITCH_A640108</name>
</gene>
<dbReference type="SUPFAM" id="SSF53067">
    <property type="entry name" value="Actin-like ATPase domain"/>
    <property type="match status" value="2"/>
</dbReference>
<feature type="domain" description="Ppx/GppA phosphatase N-terminal" evidence="1">
    <location>
        <begin position="42"/>
        <end position="322"/>
    </location>
</feature>
<dbReference type="AlphaFoldDB" id="A0A445N1I9"/>
<protein>
    <submittedName>
        <fullName evidence="2">Ppx/GppA phosphatase family protein</fullName>
    </submittedName>
</protein>
<evidence type="ECO:0000313" key="2">
    <source>
        <dbReference type="EMBL" id="SPD75565.1"/>
    </source>
</evidence>
<dbReference type="EMBL" id="OJIN01000208">
    <property type="protein sequence ID" value="SPD75565.1"/>
    <property type="molecule type" value="Genomic_DNA"/>
</dbReference>
<dbReference type="PANTHER" id="PTHR30005:SF0">
    <property type="entry name" value="RETROGRADE REGULATION PROTEIN 2"/>
    <property type="match status" value="1"/>
</dbReference>
<reference evidence="2" key="1">
    <citation type="submission" date="2018-01" db="EMBL/GenBank/DDBJ databases">
        <authorList>
            <person name="Regsiter A."/>
            <person name="William W."/>
        </authorList>
    </citation>
    <scope>NUCLEOTIDE SEQUENCE</scope>
    <source>
        <strain evidence="2">TRIP AH-1</strain>
    </source>
</reference>
<dbReference type="GO" id="GO:0016462">
    <property type="term" value="F:pyrophosphatase activity"/>
    <property type="evidence" value="ECO:0007669"/>
    <property type="project" value="TreeGrafter"/>
</dbReference>
<name>A0A445N1I9_9BACT</name>
<dbReference type="InterPro" id="IPR050273">
    <property type="entry name" value="GppA/Ppx_hydrolase"/>
</dbReference>
<dbReference type="InterPro" id="IPR043129">
    <property type="entry name" value="ATPase_NBD"/>
</dbReference>
<accession>A0A445N1I9</accession>
<dbReference type="Gene3D" id="3.30.420.40">
    <property type="match status" value="1"/>
</dbReference>
<evidence type="ECO:0000259" key="1">
    <source>
        <dbReference type="Pfam" id="PF02541"/>
    </source>
</evidence>